<name>A0A1A9FVC7_9HYPH</name>
<reference evidence="1 2" key="1">
    <citation type="submission" date="2017-07" db="EMBL/GenBank/DDBJ databases">
        <title>Phylogenetic study on the rhizospheric bacterium Ochrobactrum sp. A44.</title>
        <authorList>
            <person name="Krzyzanowska D.M."/>
            <person name="Ossowicki A."/>
            <person name="Rajewska M."/>
            <person name="Maciag T."/>
            <person name="Kaczynski Z."/>
            <person name="Czerwicka M."/>
            <person name="Jafra S."/>
        </authorList>
    </citation>
    <scope>NUCLEOTIDE SEQUENCE [LARGE SCALE GENOMIC DNA]</scope>
    <source>
        <strain evidence="1 2">CCUG 30717</strain>
    </source>
</reference>
<accession>A0A1A9FVC7</accession>
<gene>
    <name evidence="1" type="ORF">CEV34_3709</name>
</gene>
<sequence>MVAVVLLRHSSPFDAYSFLSPKRDFRSVPPLQKPLNEMIVSQVFEAALCFFFRSLSAGVYRRL</sequence>
<protein>
    <submittedName>
        <fullName evidence="1">Uncharacterized protein</fullName>
    </submittedName>
</protein>
<evidence type="ECO:0000313" key="2">
    <source>
        <dbReference type="Proteomes" id="UP000216188"/>
    </source>
</evidence>
<organism evidence="1 2">
    <name type="scientific">Brucella pseudogrignonensis</name>
    <dbReference type="NCBI Taxonomy" id="419475"/>
    <lineage>
        <taxon>Bacteria</taxon>
        <taxon>Pseudomonadati</taxon>
        <taxon>Pseudomonadota</taxon>
        <taxon>Alphaproteobacteria</taxon>
        <taxon>Hyphomicrobiales</taxon>
        <taxon>Brucellaceae</taxon>
        <taxon>Brucella/Ochrobactrum group</taxon>
        <taxon>Brucella</taxon>
    </lineage>
</organism>
<dbReference type="AlphaFoldDB" id="A0A1A9FVC7"/>
<comment type="caution">
    <text evidence="1">The sequence shown here is derived from an EMBL/GenBank/DDBJ whole genome shotgun (WGS) entry which is preliminary data.</text>
</comment>
<dbReference type="Proteomes" id="UP000216188">
    <property type="component" value="Unassembled WGS sequence"/>
</dbReference>
<dbReference type="KEGG" id="ops:A8A54_21650"/>
<proteinExistence type="predicted"/>
<dbReference type="EMBL" id="NNRM01000039">
    <property type="protein sequence ID" value="OYR23705.1"/>
    <property type="molecule type" value="Genomic_DNA"/>
</dbReference>
<evidence type="ECO:0000313" key="1">
    <source>
        <dbReference type="EMBL" id="OYR23705.1"/>
    </source>
</evidence>
<keyword evidence="2" id="KW-1185">Reference proteome</keyword>